<evidence type="ECO:0000313" key="3">
    <source>
        <dbReference type="EMBL" id="RFC54195.1"/>
    </source>
</evidence>
<reference evidence="3 4" key="1">
    <citation type="submission" date="2018-08" db="EMBL/GenBank/DDBJ databases">
        <title>The draft genome squence of Brumimicrobium sp. N62.</title>
        <authorList>
            <person name="Du Z.-J."/>
            <person name="Luo H.-R."/>
        </authorList>
    </citation>
    <scope>NUCLEOTIDE SEQUENCE [LARGE SCALE GENOMIC DNA]</scope>
    <source>
        <strain evidence="3 4">N62</strain>
    </source>
</reference>
<gene>
    <name evidence="3" type="ORF">DXU93_09420</name>
</gene>
<sequence>MEGIKDTSTLTFRKILGNGLTYEVPKFQRDYSWENEHWDDLWQDLEALYDDIETSHYMGYLVLQTSDQKTHRIIDGQQRITTMSLLIIAAIKKLKELVDKGIDADKNQLRKEQIQNSYIGYLDPVTLVPRNKLKLNRNNDKFYKTYIVPLEYIPQRGTNSSEKLMRGCFEWFFNKLSKRFTTGEELSSFIDKIVDKLFFTVITVGDELNAYKVFETLNARGVQLSSSDLLKNYLFSIVDSDGAHDEEFNQLETLWNEILSKLGSEKLPEFLRYYWNSRNKTTRKNDLFKTIKKSINSKEEVFSLLRELTHKADIFIALKNPNDELWNENKNARELIEELKLFGAKQPTSLLIAAYDKLKTPQFNKILKICSIIYFRYNIIGGLNPNDQEIVFNKIANFISTNSDFNKSDFETIYPKDDEFEIDFANKELRNTARNRRIIKYVLTKIENDISGTDYDVNSDRNSIEHIMPENPSEQWDVSDEEILRSKYRLGNLTLLEKSKNNNLKNVLFQEKQEVFRISEFKTTKKLATNYEEWNEDTIIRRQKEMAKRAKSIWKIQFN</sequence>
<dbReference type="Pfam" id="PF07510">
    <property type="entry name" value="GmrSD_C"/>
    <property type="match status" value="1"/>
</dbReference>
<keyword evidence="4" id="KW-1185">Reference proteome</keyword>
<comment type="caution">
    <text evidence="3">The sequence shown here is derived from an EMBL/GenBank/DDBJ whole genome shotgun (WGS) entry which is preliminary data.</text>
</comment>
<name>A0A3E1EXA9_9FLAO</name>
<organism evidence="3 4">
    <name type="scientific">Brumimicrobium aurantiacum</name>
    <dbReference type="NCBI Taxonomy" id="1737063"/>
    <lineage>
        <taxon>Bacteria</taxon>
        <taxon>Pseudomonadati</taxon>
        <taxon>Bacteroidota</taxon>
        <taxon>Flavobacteriia</taxon>
        <taxon>Flavobacteriales</taxon>
        <taxon>Crocinitomicaceae</taxon>
        <taxon>Brumimicrobium</taxon>
    </lineage>
</organism>
<evidence type="ECO:0000259" key="1">
    <source>
        <dbReference type="Pfam" id="PF03235"/>
    </source>
</evidence>
<dbReference type="InterPro" id="IPR011089">
    <property type="entry name" value="GmrSD_C"/>
</dbReference>
<dbReference type="Pfam" id="PF03235">
    <property type="entry name" value="GmrSD_N"/>
    <property type="match status" value="1"/>
</dbReference>
<dbReference type="Proteomes" id="UP000257127">
    <property type="component" value="Unassembled WGS sequence"/>
</dbReference>
<dbReference type="EMBL" id="QURB01000005">
    <property type="protein sequence ID" value="RFC54195.1"/>
    <property type="molecule type" value="Genomic_DNA"/>
</dbReference>
<dbReference type="AlphaFoldDB" id="A0A3E1EXA9"/>
<proteinExistence type="predicted"/>
<accession>A0A3E1EXA9</accession>
<dbReference type="RefSeq" id="WP_116881035.1">
    <property type="nucleotide sequence ID" value="NZ_QURB01000005.1"/>
</dbReference>
<evidence type="ECO:0000313" key="4">
    <source>
        <dbReference type="Proteomes" id="UP000257127"/>
    </source>
</evidence>
<feature type="domain" description="GmrSD restriction endonucleases N-terminal" evidence="1">
    <location>
        <begin position="14"/>
        <end position="235"/>
    </location>
</feature>
<dbReference type="InterPro" id="IPR004919">
    <property type="entry name" value="GmrSD_N"/>
</dbReference>
<dbReference type="OrthoDB" id="9798761at2"/>
<dbReference type="PANTHER" id="PTHR35149">
    <property type="entry name" value="SLL5132 PROTEIN"/>
    <property type="match status" value="1"/>
</dbReference>
<protein>
    <submittedName>
        <fullName evidence="3">DUF262 domain-containing protein</fullName>
    </submittedName>
</protein>
<dbReference type="PANTHER" id="PTHR35149:SF2">
    <property type="entry name" value="DUF262 DOMAIN-CONTAINING PROTEIN"/>
    <property type="match status" value="1"/>
</dbReference>
<evidence type="ECO:0000259" key="2">
    <source>
        <dbReference type="Pfam" id="PF07510"/>
    </source>
</evidence>
<feature type="domain" description="GmrSD restriction endonucleases C-terminal" evidence="2">
    <location>
        <begin position="414"/>
        <end position="548"/>
    </location>
</feature>